<keyword evidence="10" id="KW-1185">Reference proteome</keyword>
<dbReference type="InterPro" id="IPR013154">
    <property type="entry name" value="ADH-like_N"/>
</dbReference>
<sequence>MAQRVFGVVGSADGAVWVAEILVPDPGPGEVVVRVQACGICRMDLDLPDLGAAQPVLLGHEAVGVVESTGPGVDLEPGDVVVLGRGGEAVAARRPMLLDGRELIPSLGVGAFAEKVLVHGGQCRRLEAADGPRIDALLHDGAPGATGRSLLTAGQVGGQGLVADRYRAAGAVRTAPAGTVVAVDVDPLKLGWARQLGATHLINARERDPDRAVMEITEGFGADLIVNAVGCPEIWQQPFLVAEPDHTLVLVGAPEAGLIECCDGVPQAWPVPDLGLLLDMLLAGELPTQRFVAAAAGPDAVAEAFARMHKGEVPHPIVAMCGSGGGAAHAGGV</sequence>
<dbReference type="Gene3D" id="3.40.50.720">
    <property type="entry name" value="NAD(P)-binding Rossmann-like Domain"/>
    <property type="match status" value="1"/>
</dbReference>
<dbReference type="Pfam" id="PF00107">
    <property type="entry name" value="ADH_zinc_N"/>
    <property type="match status" value="1"/>
</dbReference>
<accession>A0ABW1J753</accession>
<comment type="similarity">
    <text evidence="2 6">Belongs to the zinc-containing alcohol dehydrogenase family.</text>
</comment>
<dbReference type="Pfam" id="PF08240">
    <property type="entry name" value="ADH_N"/>
    <property type="match status" value="1"/>
</dbReference>
<dbReference type="InterPro" id="IPR013149">
    <property type="entry name" value="ADH-like_C"/>
</dbReference>
<evidence type="ECO:0000313" key="10">
    <source>
        <dbReference type="Proteomes" id="UP001596302"/>
    </source>
</evidence>
<evidence type="ECO:0000313" key="9">
    <source>
        <dbReference type="EMBL" id="MFC5996484.1"/>
    </source>
</evidence>
<evidence type="ECO:0000259" key="8">
    <source>
        <dbReference type="Pfam" id="PF08240"/>
    </source>
</evidence>
<dbReference type="Proteomes" id="UP001596302">
    <property type="component" value="Unassembled WGS sequence"/>
</dbReference>
<gene>
    <name evidence="9" type="ORF">ACFQE5_19960</name>
</gene>
<feature type="domain" description="Alcohol dehydrogenase-like C-terminal" evidence="7">
    <location>
        <begin position="177"/>
        <end position="258"/>
    </location>
</feature>
<keyword evidence="4 6" id="KW-0862">Zinc</keyword>
<comment type="cofactor">
    <cofactor evidence="1 6">
        <name>Zn(2+)</name>
        <dbReference type="ChEBI" id="CHEBI:29105"/>
    </cofactor>
</comment>
<comment type="caution">
    <text evidence="9">The sequence shown here is derived from an EMBL/GenBank/DDBJ whole genome shotgun (WGS) entry which is preliminary data.</text>
</comment>
<dbReference type="PROSITE" id="PS00059">
    <property type="entry name" value="ADH_ZINC"/>
    <property type="match status" value="1"/>
</dbReference>
<dbReference type="InterPro" id="IPR036291">
    <property type="entry name" value="NAD(P)-bd_dom_sf"/>
</dbReference>
<evidence type="ECO:0000256" key="1">
    <source>
        <dbReference type="ARBA" id="ARBA00001947"/>
    </source>
</evidence>
<evidence type="ECO:0000256" key="4">
    <source>
        <dbReference type="ARBA" id="ARBA00022833"/>
    </source>
</evidence>
<evidence type="ECO:0000256" key="5">
    <source>
        <dbReference type="ARBA" id="ARBA00023002"/>
    </source>
</evidence>
<dbReference type="RefSeq" id="WP_379587169.1">
    <property type="nucleotide sequence ID" value="NZ_JBHSQW010000039.1"/>
</dbReference>
<protein>
    <submittedName>
        <fullName evidence="9">Zinc-binding dehydrogenase</fullName>
    </submittedName>
</protein>
<dbReference type="PANTHER" id="PTHR43350">
    <property type="entry name" value="NAD-DEPENDENT ALCOHOL DEHYDROGENASE"/>
    <property type="match status" value="1"/>
</dbReference>
<evidence type="ECO:0000259" key="7">
    <source>
        <dbReference type="Pfam" id="PF00107"/>
    </source>
</evidence>
<evidence type="ECO:0000256" key="3">
    <source>
        <dbReference type="ARBA" id="ARBA00022723"/>
    </source>
</evidence>
<evidence type="ECO:0000256" key="6">
    <source>
        <dbReference type="RuleBase" id="RU361277"/>
    </source>
</evidence>
<dbReference type="SUPFAM" id="SSF51735">
    <property type="entry name" value="NAD(P)-binding Rossmann-fold domains"/>
    <property type="match status" value="1"/>
</dbReference>
<dbReference type="InterPro" id="IPR011032">
    <property type="entry name" value="GroES-like_sf"/>
</dbReference>
<feature type="domain" description="Alcohol dehydrogenase-like N-terminal" evidence="8">
    <location>
        <begin position="27"/>
        <end position="124"/>
    </location>
</feature>
<evidence type="ECO:0000256" key="2">
    <source>
        <dbReference type="ARBA" id="ARBA00008072"/>
    </source>
</evidence>
<keyword evidence="5" id="KW-0560">Oxidoreductase</keyword>
<dbReference type="SUPFAM" id="SSF50129">
    <property type="entry name" value="GroES-like"/>
    <property type="match status" value="1"/>
</dbReference>
<organism evidence="9 10">
    <name type="scientific">Pseudonocardia hispaniensis</name>
    <dbReference type="NCBI Taxonomy" id="904933"/>
    <lineage>
        <taxon>Bacteria</taxon>
        <taxon>Bacillati</taxon>
        <taxon>Actinomycetota</taxon>
        <taxon>Actinomycetes</taxon>
        <taxon>Pseudonocardiales</taxon>
        <taxon>Pseudonocardiaceae</taxon>
        <taxon>Pseudonocardia</taxon>
    </lineage>
</organism>
<proteinExistence type="inferred from homology"/>
<dbReference type="EMBL" id="JBHSQW010000039">
    <property type="protein sequence ID" value="MFC5996484.1"/>
    <property type="molecule type" value="Genomic_DNA"/>
</dbReference>
<dbReference type="Gene3D" id="3.90.180.10">
    <property type="entry name" value="Medium-chain alcohol dehydrogenases, catalytic domain"/>
    <property type="match status" value="1"/>
</dbReference>
<keyword evidence="3 6" id="KW-0479">Metal-binding</keyword>
<reference evidence="10" key="1">
    <citation type="journal article" date="2019" name="Int. J. Syst. Evol. Microbiol.">
        <title>The Global Catalogue of Microorganisms (GCM) 10K type strain sequencing project: providing services to taxonomists for standard genome sequencing and annotation.</title>
        <authorList>
            <consortium name="The Broad Institute Genomics Platform"/>
            <consortium name="The Broad Institute Genome Sequencing Center for Infectious Disease"/>
            <person name="Wu L."/>
            <person name="Ma J."/>
        </authorList>
    </citation>
    <scope>NUCLEOTIDE SEQUENCE [LARGE SCALE GENOMIC DNA]</scope>
    <source>
        <strain evidence="10">CCM 8391</strain>
    </source>
</reference>
<dbReference type="PANTHER" id="PTHR43350:SF21">
    <property type="entry name" value="S-NITROSOMYCOTHIOL REDUCTASE MSCR"/>
    <property type="match status" value="1"/>
</dbReference>
<name>A0ABW1J753_9PSEU</name>
<dbReference type="InterPro" id="IPR002328">
    <property type="entry name" value="ADH_Zn_CS"/>
</dbReference>